<keyword evidence="12" id="KW-0131">Cell cycle</keyword>
<feature type="compositionally biased region" description="Polar residues" evidence="16">
    <location>
        <begin position="1"/>
        <end position="10"/>
    </location>
</feature>
<dbReference type="GO" id="GO:0005739">
    <property type="term" value="C:mitochondrion"/>
    <property type="evidence" value="ECO:0007669"/>
    <property type="project" value="TreeGrafter"/>
</dbReference>
<feature type="compositionally biased region" description="Basic and acidic residues" evidence="16">
    <location>
        <begin position="128"/>
        <end position="145"/>
    </location>
</feature>
<feature type="region of interest" description="Disordered" evidence="16">
    <location>
        <begin position="1"/>
        <end position="167"/>
    </location>
</feature>
<evidence type="ECO:0000256" key="15">
    <source>
        <dbReference type="RuleBase" id="RU004196"/>
    </source>
</evidence>
<dbReference type="FunFam" id="2.40.50.140:FF:000062">
    <property type="entry name" value="DNA ligase"/>
    <property type="match status" value="1"/>
</dbReference>
<dbReference type="PROSITE" id="PS50160">
    <property type="entry name" value="DNA_LIGASE_A3"/>
    <property type="match status" value="1"/>
</dbReference>
<sequence length="793" mass="88815">MAKTQQSLNQYFGIKTSAAACKKKDPNQRTLLESFAPKSPKKREAEKNESEQQEQRAPKHRKRNVIEDDEENFVNQESGKENDVKDESMDVAKAPTSPKRAKSPKSNSPKRRSPSPKKSPVSTEEVIEADKNEHQSSSDDGKAVDEGYISSSDSETPLQDIPPITQIQKDTPAKVQLLDGKYIPYSLIVKTFEQVESTSSRLKIIAYTSELFLEVLRTSPEDLSTVAYLCINRLGPDYEGLELGLGESLIIKSLAEATGRTQAQIKTDYRDLGDLGEIAMKSRNKQPTMFKPKPLSINVVFKNLEEIAKTTGTSSQNKKIGIIKRMLTACEGPEAKFLVRSLEGKLRIGLAEKSVLTALAQAFVAWESEKSGKKASEVDVSNAEVIIRDVHCQIPNYGLIIDTAIKDGVFNVPDKCKLTAGIPLKPMLAKPTKAISEILDRFAGEVFTCEYKYDGERAQVHLQPDGTIKVYSRNMEDMTQRYPDLLAGGTKFARDDVKSYILDCEAVAWDRQQKKILPFQVLSTRKRKDVEAGEVKVQICLFAFDVLYLNGESLLKKSLTTRREILKSHFIPNEGQFSFAQYMDSSNVDDIQTFLDQSVQDSCEGLMIKVLNGEESGYEPSKRSRNWLKLKKDYLAGVGDSLDLVVLGAYYGRGKRTNAYGAYLLGCYNSETEEYETICKIGTGFSDEILESLYNQLKLTVISAPKSYFSYDKGNNTQPDVWFEPSMVWEVLTADLSLSPIYKAGIDQLGKGISLRFPRFIRIRDDKGIEDATTSEQVVSFYQRQASVQNNQD</sequence>
<dbReference type="STRING" id="1173061.A0A0J9XD90"/>
<evidence type="ECO:0000256" key="3">
    <source>
        <dbReference type="ARBA" id="ARBA00022598"/>
    </source>
</evidence>
<evidence type="ECO:0000259" key="17">
    <source>
        <dbReference type="PROSITE" id="PS50160"/>
    </source>
</evidence>
<dbReference type="InterPro" id="IPR036599">
    <property type="entry name" value="DNA_ligase_N_sf"/>
</dbReference>
<dbReference type="NCBIfam" id="TIGR00574">
    <property type="entry name" value="dnl1"/>
    <property type="match status" value="1"/>
</dbReference>
<keyword evidence="7 14" id="KW-0227">DNA damage</keyword>
<dbReference type="PANTHER" id="PTHR45674">
    <property type="entry name" value="DNA LIGASE 1/3 FAMILY MEMBER"/>
    <property type="match status" value="1"/>
</dbReference>
<dbReference type="InterPro" id="IPR012309">
    <property type="entry name" value="DNA_ligase_ATP-dep_C"/>
</dbReference>
<dbReference type="PROSITE" id="PS00333">
    <property type="entry name" value="DNA_LIGASE_A2"/>
    <property type="match status" value="1"/>
</dbReference>
<keyword evidence="5" id="KW-0235">DNA replication</keyword>
<evidence type="ECO:0000256" key="14">
    <source>
        <dbReference type="RuleBase" id="RU000617"/>
    </source>
</evidence>
<dbReference type="Pfam" id="PF04679">
    <property type="entry name" value="DNA_ligase_A_C"/>
    <property type="match status" value="1"/>
</dbReference>
<dbReference type="GO" id="GO:0003677">
    <property type="term" value="F:DNA binding"/>
    <property type="evidence" value="ECO:0007669"/>
    <property type="project" value="InterPro"/>
</dbReference>
<dbReference type="GO" id="GO:0005634">
    <property type="term" value="C:nucleus"/>
    <property type="evidence" value="ECO:0007669"/>
    <property type="project" value="UniProtKB-SubCell"/>
</dbReference>
<dbReference type="SUPFAM" id="SSF56091">
    <property type="entry name" value="DNA ligase/mRNA capping enzyme, catalytic domain"/>
    <property type="match status" value="1"/>
</dbReference>
<evidence type="ECO:0000256" key="2">
    <source>
        <dbReference type="ARBA" id="ARBA00007572"/>
    </source>
</evidence>
<dbReference type="OrthoDB" id="206088at2759"/>
<reference evidence="18" key="1">
    <citation type="submission" date="2014-03" db="EMBL/GenBank/DDBJ databases">
        <authorList>
            <person name="Casaregola S."/>
        </authorList>
    </citation>
    <scope>NUCLEOTIDE SEQUENCE [LARGE SCALE GENOMIC DNA]</scope>
    <source>
        <strain evidence="18">CLIB 918</strain>
    </source>
</reference>
<dbReference type="PROSITE" id="PS00697">
    <property type="entry name" value="DNA_LIGASE_A1"/>
    <property type="match status" value="1"/>
</dbReference>
<dbReference type="SUPFAM" id="SSF117018">
    <property type="entry name" value="ATP-dependent DNA ligase DNA-binding domain"/>
    <property type="match status" value="1"/>
</dbReference>
<dbReference type="Pfam" id="PF01068">
    <property type="entry name" value="DNA_ligase_A_M"/>
    <property type="match status" value="1"/>
</dbReference>
<evidence type="ECO:0000256" key="7">
    <source>
        <dbReference type="ARBA" id="ARBA00022763"/>
    </source>
</evidence>
<comment type="caution">
    <text evidence="18">The sequence shown here is derived from an EMBL/GenBank/DDBJ whole genome shotgun (WGS) entry which is preliminary data.</text>
</comment>
<dbReference type="Proteomes" id="UP000242525">
    <property type="component" value="Unassembled WGS sequence"/>
</dbReference>
<evidence type="ECO:0000256" key="13">
    <source>
        <dbReference type="ARBA" id="ARBA00034003"/>
    </source>
</evidence>
<dbReference type="GO" id="GO:0003910">
    <property type="term" value="F:DNA ligase (ATP) activity"/>
    <property type="evidence" value="ECO:0007669"/>
    <property type="project" value="UniProtKB-EC"/>
</dbReference>
<keyword evidence="9 14" id="KW-0233">DNA recombination</keyword>
<dbReference type="Pfam" id="PF04675">
    <property type="entry name" value="DNA_ligase_A_N"/>
    <property type="match status" value="1"/>
</dbReference>
<evidence type="ECO:0000256" key="10">
    <source>
        <dbReference type="ARBA" id="ARBA00023204"/>
    </source>
</evidence>
<dbReference type="GO" id="GO:0005524">
    <property type="term" value="F:ATP binding"/>
    <property type="evidence" value="ECO:0007669"/>
    <property type="project" value="UniProtKB-KW"/>
</dbReference>
<keyword evidence="4" id="KW-0132">Cell division</keyword>
<dbReference type="CDD" id="cd07900">
    <property type="entry name" value="Adenylation_DNA_ligase_I_Euk"/>
    <property type="match status" value="1"/>
</dbReference>
<feature type="compositionally biased region" description="Basic and acidic residues" evidence="16">
    <location>
        <begin position="78"/>
        <end position="90"/>
    </location>
</feature>
<dbReference type="InterPro" id="IPR012310">
    <property type="entry name" value="DNA_ligase_ATP-dep_cent"/>
</dbReference>
<evidence type="ECO:0000256" key="5">
    <source>
        <dbReference type="ARBA" id="ARBA00022705"/>
    </source>
</evidence>
<evidence type="ECO:0000313" key="18">
    <source>
        <dbReference type="EMBL" id="CDO55322.1"/>
    </source>
</evidence>
<evidence type="ECO:0000256" key="11">
    <source>
        <dbReference type="ARBA" id="ARBA00023242"/>
    </source>
</evidence>
<evidence type="ECO:0000256" key="12">
    <source>
        <dbReference type="ARBA" id="ARBA00023306"/>
    </source>
</evidence>
<dbReference type="Gene3D" id="1.10.3260.10">
    <property type="entry name" value="DNA ligase, ATP-dependent, N-terminal domain"/>
    <property type="match status" value="1"/>
</dbReference>
<evidence type="ECO:0000256" key="8">
    <source>
        <dbReference type="ARBA" id="ARBA00022840"/>
    </source>
</evidence>
<dbReference type="GO" id="GO:0071897">
    <property type="term" value="P:DNA biosynthetic process"/>
    <property type="evidence" value="ECO:0007669"/>
    <property type="project" value="InterPro"/>
</dbReference>
<comment type="catalytic activity">
    <reaction evidence="13 14">
        <text>ATP + (deoxyribonucleotide)n-3'-hydroxyl + 5'-phospho-(deoxyribonucleotide)m = (deoxyribonucleotide)n+m + AMP + diphosphate.</text>
        <dbReference type="EC" id="6.5.1.1"/>
    </reaction>
</comment>
<keyword evidence="6 14" id="KW-0547">Nucleotide-binding</keyword>
<evidence type="ECO:0000313" key="19">
    <source>
        <dbReference type="Proteomes" id="UP000242525"/>
    </source>
</evidence>
<evidence type="ECO:0000256" key="16">
    <source>
        <dbReference type="SAM" id="MobiDB-lite"/>
    </source>
</evidence>
<dbReference type="GO" id="GO:0051301">
    <property type="term" value="P:cell division"/>
    <property type="evidence" value="ECO:0007669"/>
    <property type="project" value="UniProtKB-KW"/>
</dbReference>
<dbReference type="Gene3D" id="3.30.1490.70">
    <property type="match status" value="1"/>
</dbReference>
<dbReference type="GO" id="GO:1903461">
    <property type="term" value="P:Okazaki fragment processing involved in mitotic DNA replication"/>
    <property type="evidence" value="ECO:0007669"/>
    <property type="project" value="TreeGrafter"/>
</dbReference>
<keyword evidence="11" id="KW-0539">Nucleus</keyword>
<dbReference type="CDD" id="cd07969">
    <property type="entry name" value="OBF_DNA_ligase_I"/>
    <property type="match status" value="1"/>
</dbReference>
<dbReference type="Gene3D" id="2.40.50.140">
    <property type="entry name" value="Nucleic acid-binding proteins"/>
    <property type="match status" value="1"/>
</dbReference>
<feature type="compositionally biased region" description="Basic and acidic residues" evidence="16">
    <location>
        <begin position="42"/>
        <end position="57"/>
    </location>
</feature>
<dbReference type="InterPro" id="IPR050191">
    <property type="entry name" value="ATP-dep_DNA_ligase"/>
</dbReference>
<dbReference type="SUPFAM" id="SSF50249">
    <property type="entry name" value="Nucleic acid-binding proteins"/>
    <property type="match status" value="1"/>
</dbReference>
<evidence type="ECO:0000256" key="6">
    <source>
        <dbReference type="ARBA" id="ARBA00022741"/>
    </source>
</evidence>
<dbReference type="FunFam" id="3.30.470.30:FF:000016">
    <property type="entry name" value="DNA ligase"/>
    <property type="match status" value="1"/>
</dbReference>
<dbReference type="GO" id="GO:0006310">
    <property type="term" value="P:DNA recombination"/>
    <property type="evidence" value="ECO:0007669"/>
    <property type="project" value="UniProtKB-KW"/>
</dbReference>
<dbReference type="PANTHER" id="PTHR45674:SF4">
    <property type="entry name" value="DNA LIGASE 1"/>
    <property type="match status" value="1"/>
</dbReference>
<dbReference type="EC" id="6.5.1.1" evidence="14"/>
<keyword evidence="8 14" id="KW-0067">ATP-binding</keyword>
<dbReference type="FunFam" id="1.10.3260.10:FF:000001">
    <property type="entry name" value="DNA ligase"/>
    <property type="match status" value="1"/>
</dbReference>
<proteinExistence type="inferred from homology"/>
<dbReference type="InterPro" id="IPR012340">
    <property type="entry name" value="NA-bd_OB-fold"/>
</dbReference>
<evidence type="ECO:0000256" key="9">
    <source>
        <dbReference type="ARBA" id="ARBA00023172"/>
    </source>
</evidence>
<keyword evidence="19" id="KW-1185">Reference proteome</keyword>
<keyword evidence="10 14" id="KW-0234">DNA repair</keyword>
<dbReference type="GO" id="GO:0006281">
    <property type="term" value="P:DNA repair"/>
    <property type="evidence" value="ECO:0007669"/>
    <property type="project" value="UniProtKB-KW"/>
</dbReference>
<organism evidence="18 19">
    <name type="scientific">Geotrichum candidum</name>
    <name type="common">Oospora lactis</name>
    <name type="synonym">Dipodascus geotrichum</name>
    <dbReference type="NCBI Taxonomy" id="1173061"/>
    <lineage>
        <taxon>Eukaryota</taxon>
        <taxon>Fungi</taxon>
        <taxon>Dikarya</taxon>
        <taxon>Ascomycota</taxon>
        <taxon>Saccharomycotina</taxon>
        <taxon>Dipodascomycetes</taxon>
        <taxon>Dipodascales</taxon>
        <taxon>Dipodascaceae</taxon>
        <taxon>Geotrichum</taxon>
    </lineage>
</organism>
<evidence type="ECO:0000256" key="1">
    <source>
        <dbReference type="ARBA" id="ARBA00004123"/>
    </source>
</evidence>
<dbReference type="Gene3D" id="3.30.470.30">
    <property type="entry name" value="DNA ligase/mRNA capping enzyme"/>
    <property type="match status" value="1"/>
</dbReference>
<feature type="domain" description="ATP-dependent DNA ligase family profile" evidence="17">
    <location>
        <begin position="532"/>
        <end position="669"/>
    </location>
</feature>
<feature type="compositionally biased region" description="Basic residues" evidence="16">
    <location>
        <begin position="99"/>
        <end position="115"/>
    </location>
</feature>
<protein>
    <recommendedName>
        <fullName evidence="14">DNA ligase</fullName>
        <ecNumber evidence="14">6.5.1.1</ecNumber>
    </recommendedName>
</protein>
<comment type="similarity">
    <text evidence="2 15">Belongs to the ATP-dependent DNA ligase family.</text>
</comment>
<accession>A0A0J9XD90</accession>
<evidence type="ECO:0000256" key="4">
    <source>
        <dbReference type="ARBA" id="ARBA00022618"/>
    </source>
</evidence>
<name>A0A0J9XD90_GEOCN</name>
<dbReference type="InterPro" id="IPR016059">
    <property type="entry name" value="DNA_ligase_ATP-dep_CS"/>
</dbReference>
<dbReference type="AlphaFoldDB" id="A0A0J9XD90"/>
<comment type="subcellular location">
    <subcellularLocation>
        <location evidence="1">Nucleus</location>
    </subcellularLocation>
</comment>
<dbReference type="InterPro" id="IPR000977">
    <property type="entry name" value="DNA_ligase_ATP-dep"/>
</dbReference>
<gene>
    <name evidence="18" type="ORF">BN980_GECA10s03387g</name>
</gene>
<dbReference type="EMBL" id="CCBN010000010">
    <property type="protein sequence ID" value="CDO55322.1"/>
    <property type="molecule type" value="Genomic_DNA"/>
</dbReference>
<dbReference type="InterPro" id="IPR012308">
    <property type="entry name" value="DNA_ligase_ATP-dep_N"/>
</dbReference>
<keyword evidence="3 14" id="KW-0436">Ligase</keyword>